<reference evidence="1" key="1">
    <citation type="journal article" date="2020" name="mSystems">
        <title>Genome- and Community-Level Interaction Insights into Carbon Utilization and Element Cycling Functions of Hydrothermarchaeota in Hydrothermal Sediment.</title>
        <authorList>
            <person name="Zhou Z."/>
            <person name="Liu Y."/>
            <person name="Xu W."/>
            <person name="Pan J."/>
            <person name="Luo Z.H."/>
            <person name="Li M."/>
        </authorList>
    </citation>
    <scope>NUCLEOTIDE SEQUENCE [LARGE SCALE GENOMIC DNA]</scope>
    <source>
        <strain evidence="1">SpSt-1233</strain>
    </source>
</reference>
<dbReference type="EMBL" id="DSEC01000538">
    <property type="protein sequence ID" value="HER44281.1"/>
    <property type="molecule type" value="Genomic_DNA"/>
</dbReference>
<protein>
    <submittedName>
        <fullName evidence="1">Uncharacterized protein</fullName>
    </submittedName>
</protein>
<organism evidence="1">
    <name type="scientific">Eiseniibacteriota bacterium</name>
    <dbReference type="NCBI Taxonomy" id="2212470"/>
    <lineage>
        <taxon>Bacteria</taxon>
        <taxon>Candidatus Eiseniibacteriota</taxon>
    </lineage>
</organism>
<gene>
    <name evidence="1" type="ORF">ENO08_07470</name>
</gene>
<sequence length="161" mass="19104">MPNEKAIHFPFTFGGDPEAFCAECQLPCNLERMNIDCHRRFFLQGLLHCSYFVYGRCFLIDVPGCVFDNGGRHDKYWLQLLNDYFHNVSRREEDEEFLARREEVLGLVKDQIERQNVYFCRYLEEYYNQIMQTGGGLSEEMLDELDEAYLDLLRGISRKTD</sequence>
<accession>A0A7V2F514</accession>
<dbReference type="Proteomes" id="UP000886069">
    <property type="component" value="Unassembled WGS sequence"/>
</dbReference>
<evidence type="ECO:0000313" key="1">
    <source>
        <dbReference type="EMBL" id="HER44281.1"/>
    </source>
</evidence>
<dbReference type="AlphaFoldDB" id="A0A7V2F514"/>
<comment type="caution">
    <text evidence="1">The sequence shown here is derived from an EMBL/GenBank/DDBJ whole genome shotgun (WGS) entry which is preliminary data.</text>
</comment>
<proteinExistence type="predicted"/>
<name>A0A7V2F514_UNCEI</name>